<evidence type="ECO:0000256" key="2">
    <source>
        <dbReference type="ARBA" id="ARBA00022448"/>
    </source>
</evidence>
<dbReference type="InterPro" id="IPR000531">
    <property type="entry name" value="Beta-barrel_TonB"/>
</dbReference>
<evidence type="ECO:0000256" key="8">
    <source>
        <dbReference type="ARBA" id="ARBA00023136"/>
    </source>
</evidence>
<feature type="chain" id="PRO_5010300593" evidence="12">
    <location>
        <begin position="31"/>
        <end position="664"/>
    </location>
</feature>
<evidence type="ECO:0000256" key="7">
    <source>
        <dbReference type="ARBA" id="ARBA00023077"/>
    </source>
</evidence>
<feature type="domain" description="TonB-dependent receptor-like beta-barrel" evidence="13">
    <location>
        <begin position="249"/>
        <end position="637"/>
    </location>
</feature>
<keyword evidence="4 10" id="KW-0812">Transmembrane</keyword>
<evidence type="ECO:0000256" key="11">
    <source>
        <dbReference type="RuleBase" id="RU003357"/>
    </source>
</evidence>
<keyword evidence="3 10" id="KW-1134">Transmembrane beta strand</keyword>
<dbReference type="Pfam" id="PF00593">
    <property type="entry name" value="TonB_dep_Rec_b-barrel"/>
    <property type="match status" value="1"/>
</dbReference>
<dbReference type="InterPro" id="IPR037066">
    <property type="entry name" value="Plug_dom_sf"/>
</dbReference>
<feature type="domain" description="TonB-dependent receptor plug" evidence="14">
    <location>
        <begin position="54"/>
        <end position="168"/>
    </location>
</feature>
<evidence type="ECO:0000256" key="9">
    <source>
        <dbReference type="ARBA" id="ARBA00023237"/>
    </source>
</evidence>
<evidence type="ECO:0000256" key="10">
    <source>
        <dbReference type="PROSITE-ProRule" id="PRU01360"/>
    </source>
</evidence>
<dbReference type="RefSeq" id="WP_240638178.1">
    <property type="nucleotide sequence ID" value="NZ_FOXK01000006.1"/>
</dbReference>
<evidence type="ECO:0000256" key="6">
    <source>
        <dbReference type="ARBA" id="ARBA00023065"/>
    </source>
</evidence>
<dbReference type="InterPro" id="IPR036942">
    <property type="entry name" value="Beta-barrel_TonB_sf"/>
</dbReference>
<dbReference type="GO" id="GO:0015344">
    <property type="term" value="F:siderophore uptake transmembrane transporter activity"/>
    <property type="evidence" value="ECO:0007669"/>
    <property type="project" value="TreeGrafter"/>
</dbReference>
<dbReference type="Pfam" id="PF07715">
    <property type="entry name" value="Plug"/>
    <property type="match status" value="1"/>
</dbReference>
<proteinExistence type="inferred from homology"/>
<sequence length="664" mass="73387">MSMRHANRLLGFRPTVLAAAISLAPAIGYAAEGTEALNLKDVVVTASGYEQQLIEAPASITVITKEQLEGKYYRDVTDALQDIPGVSIEGGAGGKLESTSINIRGLGEAYTLFMVDGKPLGSSGEAYYNGFGSATQFGWLPPMSAIERIEVIRGPMSSLYGSSALAGVINIITKKTTAASWSGQISYDHLLHEDDAAGTAGQTRYYLSGPLVQEHLALSLYGSRYKRDEDDIVGGYPEKTSENNTAKLDFVLNDMHSFQLEAGRAKSDNLKTEISGAPGEMNNDRTHYGITHDLNWGNGFRTTTFATQAREQIENGSSESEYSDDLINSKTFIPLERHTITLGGEYKWETIDHDQGRFYGADMTLERWQRALFVEDEYALTDAFSVTAGLRFDENEHYGEEIIPRLYGVYRLSDEWVLKGGVSGGYKAPSLKQADSSIVENAGRGRSYDMGNSDLKPESSINYEMALMWDADNGIQSGVTVFFTEFEDKIGKKLWCTSPANNPSCTVNGIAPRQTINQYVNQDQAELRGIEAFFNVPLSASVDLRTNYTFSDSEITESEASPEDVGKPFNNLPKHMFNVGLDWRATDALNFWTKARYKSETVSDEDLERRPAYTLVDLGGLYRVSKHMNVYAGLYNVFDKEISSEEYGKTLDGRRLNLGVALSF</sequence>
<name>A0A1I5U879_9GAMM</name>
<evidence type="ECO:0000259" key="13">
    <source>
        <dbReference type="Pfam" id="PF00593"/>
    </source>
</evidence>
<evidence type="ECO:0000313" key="15">
    <source>
        <dbReference type="EMBL" id="SFP91137.1"/>
    </source>
</evidence>
<evidence type="ECO:0000313" key="16">
    <source>
        <dbReference type="Proteomes" id="UP000182025"/>
    </source>
</evidence>
<reference evidence="16" key="1">
    <citation type="submission" date="2016-10" db="EMBL/GenBank/DDBJ databases">
        <authorList>
            <person name="Varghese N."/>
            <person name="Submissions S."/>
        </authorList>
    </citation>
    <scope>NUCLEOTIDE SEQUENCE [LARGE SCALE GENOMIC DNA]</scope>
    <source>
        <strain evidence="16">JCM 15604</strain>
    </source>
</reference>
<dbReference type="PROSITE" id="PS52016">
    <property type="entry name" value="TONB_DEPENDENT_REC_3"/>
    <property type="match status" value="1"/>
</dbReference>
<dbReference type="AlphaFoldDB" id="A0A1I5U879"/>
<keyword evidence="6" id="KW-0406">Ion transport</keyword>
<evidence type="ECO:0000259" key="14">
    <source>
        <dbReference type="Pfam" id="PF07715"/>
    </source>
</evidence>
<evidence type="ECO:0000256" key="3">
    <source>
        <dbReference type="ARBA" id="ARBA00022452"/>
    </source>
</evidence>
<comment type="similarity">
    <text evidence="10 11">Belongs to the TonB-dependent receptor family.</text>
</comment>
<keyword evidence="7 11" id="KW-0798">TonB box</keyword>
<dbReference type="Gene3D" id="2.170.130.10">
    <property type="entry name" value="TonB-dependent receptor, plug domain"/>
    <property type="match status" value="1"/>
</dbReference>
<dbReference type="SUPFAM" id="SSF56935">
    <property type="entry name" value="Porins"/>
    <property type="match status" value="1"/>
</dbReference>
<dbReference type="EMBL" id="FOXK01000006">
    <property type="protein sequence ID" value="SFP91137.1"/>
    <property type="molecule type" value="Genomic_DNA"/>
</dbReference>
<keyword evidence="2 10" id="KW-0813">Transport</keyword>
<dbReference type="Gene3D" id="2.40.170.20">
    <property type="entry name" value="TonB-dependent receptor, beta-barrel domain"/>
    <property type="match status" value="1"/>
</dbReference>
<keyword evidence="8 10" id="KW-0472">Membrane</keyword>
<organism evidence="15 16">
    <name type="scientific">Ectopseudomonas toyotomiensis</name>
    <dbReference type="NCBI Taxonomy" id="554344"/>
    <lineage>
        <taxon>Bacteria</taxon>
        <taxon>Pseudomonadati</taxon>
        <taxon>Pseudomonadota</taxon>
        <taxon>Gammaproteobacteria</taxon>
        <taxon>Pseudomonadales</taxon>
        <taxon>Pseudomonadaceae</taxon>
        <taxon>Ectopseudomonas</taxon>
    </lineage>
</organism>
<dbReference type="PANTHER" id="PTHR30069">
    <property type="entry name" value="TONB-DEPENDENT OUTER MEMBRANE RECEPTOR"/>
    <property type="match status" value="1"/>
</dbReference>
<protein>
    <submittedName>
        <fullName evidence="15">Outer membrane receptor for ferrienterochelin and colicins</fullName>
    </submittedName>
</protein>
<dbReference type="PANTHER" id="PTHR30069:SF53">
    <property type="entry name" value="COLICIN I RECEPTOR-RELATED"/>
    <property type="match status" value="1"/>
</dbReference>
<dbReference type="CDD" id="cd01347">
    <property type="entry name" value="ligand_gated_channel"/>
    <property type="match status" value="1"/>
</dbReference>
<evidence type="ECO:0000256" key="5">
    <source>
        <dbReference type="ARBA" id="ARBA00022729"/>
    </source>
</evidence>
<feature type="signal peptide" evidence="12">
    <location>
        <begin position="1"/>
        <end position="30"/>
    </location>
</feature>
<dbReference type="GO" id="GO:0009279">
    <property type="term" value="C:cell outer membrane"/>
    <property type="evidence" value="ECO:0007669"/>
    <property type="project" value="UniProtKB-SubCell"/>
</dbReference>
<accession>A0A1I5U879</accession>
<evidence type="ECO:0000256" key="1">
    <source>
        <dbReference type="ARBA" id="ARBA00004571"/>
    </source>
</evidence>
<keyword evidence="16" id="KW-1185">Reference proteome</keyword>
<dbReference type="InterPro" id="IPR039426">
    <property type="entry name" value="TonB-dep_rcpt-like"/>
</dbReference>
<dbReference type="Proteomes" id="UP000182025">
    <property type="component" value="Unassembled WGS sequence"/>
</dbReference>
<evidence type="ECO:0000256" key="4">
    <source>
        <dbReference type="ARBA" id="ARBA00022692"/>
    </source>
</evidence>
<keyword evidence="9 10" id="KW-0998">Cell outer membrane</keyword>
<keyword evidence="15" id="KW-0675">Receptor</keyword>
<keyword evidence="5 12" id="KW-0732">Signal</keyword>
<dbReference type="InterPro" id="IPR012910">
    <property type="entry name" value="Plug_dom"/>
</dbReference>
<evidence type="ECO:0000256" key="12">
    <source>
        <dbReference type="SAM" id="SignalP"/>
    </source>
</evidence>
<dbReference type="GO" id="GO:0044718">
    <property type="term" value="P:siderophore transmembrane transport"/>
    <property type="evidence" value="ECO:0007669"/>
    <property type="project" value="TreeGrafter"/>
</dbReference>
<comment type="subcellular location">
    <subcellularLocation>
        <location evidence="1 10">Cell outer membrane</location>
        <topology evidence="1 10">Multi-pass membrane protein</topology>
    </subcellularLocation>
</comment>
<gene>
    <name evidence="15" type="ORF">SAMN05216177_10651</name>
</gene>